<evidence type="ECO:0000313" key="4">
    <source>
        <dbReference type="EMBL" id="CAH2096039.1"/>
    </source>
</evidence>
<dbReference type="InterPro" id="IPR029055">
    <property type="entry name" value="Ntn_hydrolases_N"/>
</dbReference>
<feature type="binding site" evidence="3">
    <location>
        <position position="36"/>
    </location>
    <ligand>
        <name>L-glutamate</name>
        <dbReference type="ChEBI" id="CHEBI:29985"/>
    </ligand>
</feature>
<keyword evidence="1" id="KW-0800">Toxin</keyword>
<feature type="binding site" evidence="3">
    <location>
        <begin position="384"/>
        <end position="385"/>
    </location>
    <ligand>
        <name>L-glutamate</name>
        <dbReference type="ChEBI" id="CHEBI:29985"/>
    </ligand>
</feature>
<feature type="active site" description="Nucleophile" evidence="2">
    <location>
        <position position="314"/>
    </location>
</feature>
<dbReference type="EMBL" id="CAKOGL010000016">
    <property type="protein sequence ID" value="CAH2096039.1"/>
    <property type="molecule type" value="Genomic_DNA"/>
</dbReference>
<sequence>MFCNSIFNMQSMGLGGGFFMTVYIKEEEKAYTVIARDKAPEAATRDMFNGNSGKAFKGGLAVGVPGELRGMWAAHKRWGKLPWDKLLKPSLEFCKYGFTISKALYDGLESAPYIKNDPNLRKMYFNSAKNKFHKPGTIVKPNEAFCKTLNIIAEKGGDELYNGTLAVEFLEDLNRAGSIITADDLKNYEAKITDPISVPLSNGDVLYTPPPPSSGAILINILNILSGYNFTSENINGTENTVLTYHRILEAFKYAYAVRTKLGDLDYLDLNEFLLNITSPEYCREIRLKINDTITSNSSEYYGASEYVKPDTGTAHISVIANNGDAVSLTSSINYYFGAGFSTLNTGIVMNNVMDDFSSPGITNNFGLKPSHANFIAPGKRPMSSMSPSIIVDRNGNAKLVIGASGGTKIVTAIALATMRKLWFGQTIKEAVDGARIHHQIFPMHVEYEYGVIEDIINGLRAKGHGMVRYRGRGSIVCALFRNQTAIYANADFRKGGDVSGIE</sequence>
<dbReference type="FunFam" id="1.10.246.130:FF:000001">
    <property type="entry name" value="Gamma-glutamyltransferase 5 isoform 1"/>
    <property type="match status" value="1"/>
</dbReference>
<dbReference type="InterPro" id="IPR043138">
    <property type="entry name" value="GGT_lsub"/>
</dbReference>
<keyword evidence="5" id="KW-1185">Reference proteome</keyword>
<evidence type="ECO:0000256" key="2">
    <source>
        <dbReference type="PIRSR" id="PIRSR600101-1"/>
    </source>
</evidence>
<dbReference type="GO" id="GO:0006751">
    <property type="term" value="P:glutathione catabolic process"/>
    <property type="evidence" value="ECO:0007669"/>
    <property type="project" value="InterPro"/>
</dbReference>
<dbReference type="Proteomes" id="UP001153954">
    <property type="component" value="Unassembled WGS sequence"/>
</dbReference>
<feature type="binding site" evidence="3">
    <location>
        <position position="356"/>
    </location>
    <ligand>
        <name>L-glutamate</name>
        <dbReference type="ChEBI" id="CHEBI:29985"/>
    </ligand>
</feature>
<feature type="binding site" evidence="3">
    <location>
        <begin position="332"/>
        <end position="334"/>
    </location>
    <ligand>
        <name>L-glutamate</name>
        <dbReference type="ChEBI" id="CHEBI:29985"/>
    </ligand>
</feature>
<comment type="caution">
    <text evidence="4">The sequence shown here is derived from an EMBL/GenBank/DDBJ whole genome shotgun (WGS) entry which is preliminary data.</text>
</comment>
<name>A0AAU9UE63_EUPED</name>
<feature type="binding site" evidence="3">
    <location>
        <position position="407"/>
    </location>
    <ligand>
        <name>L-glutamate</name>
        <dbReference type="ChEBI" id="CHEBI:29985"/>
    </ligand>
</feature>
<dbReference type="InterPro" id="IPR043137">
    <property type="entry name" value="GGT_ssub_C"/>
</dbReference>
<dbReference type="AlphaFoldDB" id="A0AAU9UE63"/>
<dbReference type="PANTHER" id="PTHR11686:SF9">
    <property type="entry name" value="RE13973P"/>
    <property type="match status" value="1"/>
</dbReference>
<dbReference type="FunFam" id="3.60.20.40:FF:000001">
    <property type="entry name" value="Gamma-glutamyltranspeptidase 1"/>
    <property type="match status" value="1"/>
</dbReference>
<dbReference type="Pfam" id="PF01019">
    <property type="entry name" value="G_glu_transpept"/>
    <property type="match status" value="1"/>
</dbReference>
<dbReference type="GO" id="GO:0036374">
    <property type="term" value="F:glutathione hydrolase activity"/>
    <property type="evidence" value="ECO:0007669"/>
    <property type="project" value="InterPro"/>
</dbReference>
<evidence type="ECO:0008006" key="6">
    <source>
        <dbReference type="Google" id="ProtNLM"/>
    </source>
</evidence>
<dbReference type="PRINTS" id="PR01210">
    <property type="entry name" value="GGTRANSPTASE"/>
</dbReference>
<reference evidence="4" key="1">
    <citation type="submission" date="2022-03" db="EMBL/GenBank/DDBJ databases">
        <authorList>
            <person name="Tunstrom K."/>
        </authorList>
    </citation>
    <scope>NUCLEOTIDE SEQUENCE</scope>
</reference>
<dbReference type="PANTHER" id="PTHR11686">
    <property type="entry name" value="GAMMA GLUTAMYL TRANSPEPTIDASE"/>
    <property type="match status" value="1"/>
</dbReference>
<evidence type="ECO:0000256" key="1">
    <source>
        <dbReference type="ARBA" id="ARBA00084097"/>
    </source>
</evidence>
<keyword evidence="1" id="KW-1202">Platelet aggregation activating toxin</keyword>
<keyword evidence="1" id="KW-1199">Hemostasis impairing toxin</keyword>
<protein>
    <recommendedName>
        <fullName evidence="6">Gamma-glutamyltranspeptidase 1</fullName>
    </recommendedName>
</protein>
<gene>
    <name evidence="4" type="ORF">EEDITHA_LOCUS11423</name>
</gene>
<dbReference type="Gene3D" id="1.10.246.130">
    <property type="match status" value="1"/>
</dbReference>
<dbReference type="InterPro" id="IPR000101">
    <property type="entry name" value="GGT_peptidase"/>
</dbReference>
<dbReference type="GO" id="GO:0005886">
    <property type="term" value="C:plasma membrane"/>
    <property type="evidence" value="ECO:0007669"/>
    <property type="project" value="TreeGrafter"/>
</dbReference>
<organism evidence="4 5">
    <name type="scientific">Euphydryas editha</name>
    <name type="common">Edith's checkerspot</name>
    <dbReference type="NCBI Taxonomy" id="104508"/>
    <lineage>
        <taxon>Eukaryota</taxon>
        <taxon>Metazoa</taxon>
        <taxon>Ecdysozoa</taxon>
        <taxon>Arthropoda</taxon>
        <taxon>Hexapoda</taxon>
        <taxon>Insecta</taxon>
        <taxon>Pterygota</taxon>
        <taxon>Neoptera</taxon>
        <taxon>Endopterygota</taxon>
        <taxon>Lepidoptera</taxon>
        <taxon>Glossata</taxon>
        <taxon>Ditrysia</taxon>
        <taxon>Papilionoidea</taxon>
        <taxon>Nymphalidae</taxon>
        <taxon>Nymphalinae</taxon>
        <taxon>Euphydryas</taxon>
    </lineage>
</organism>
<dbReference type="Gene3D" id="3.60.20.40">
    <property type="match status" value="1"/>
</dbReference>
<accession>A0AAU9UE63</accession>
<proteinExistence type="predicted"/>
<dbReference type="SUPFAM" id="SSF56235">
    <property type="entry name" value="N-terminal nucleophile aminohydrolases (Ntn hydrolases)"/>
    <property type="match status" value="1"/>
</dbReference>
<evidence type="ECO:0000313" key="5">
    <source>
        <dbReference type="Proteomes" id="UP001153954"/>
    </source>
</evidence>
<evidence type="ECO:0000256" key="3">
    <source>
        <dbReference type="PIRSR" id="PIRSR600101-2"/>
    </source>
</evidence>